<gene>
    <name evidence="1" type="ORF">DERYTH_LOCUS11301</name>
</gene>
<dbReference type="Proteomes" id="UP000789405">
    <property type="component" value="Unassembled WGS sequence"/>
</dbReference>
<sequence length="103" mass="12457">MSRHRLSKFNKFETQQFCLRAPKISKNLSSNQEDKSINEDSNIDYDEFNYDNWSNNELNWNNMQFENESYDIDLKKECALQAQQEWFLVEELNSYIIEPFSLI</sequence>
<protein>
    <submittedName>
        <fullName evidence="1">19475_t:CDS:1</fullName>
    </submittedName>
</protein>
<dbReference type="AlphaFoldDB" id="A0A9N9EFS4"/>
<reference evidence="1" key="1">
    <citation type="submission" date="2021-06" db="EMBL/GenBank/DDBJ databases">
        <authorList>
            <person name="Kallberg Y."/>
            <person name="Tangrot J."/>
            <person name="Rosling A."/>
        </authorList>
    </citation>
    <scope>NUCLEOTIDE SEQUENCE</scope>
    <source>
        <strain evidence="1">MA453B</strain>
    </source>
</reference>
<dbReference type="EMBL" id="CAJVPY010006933">
    <property type="protein sequence ID" value="CAG8672080.1"/>
    <property type="molecule type" value="Genomic_DNA"/>
</dbReference>
<evidence type="ECO:0000313" key="2">
    <source>
        <dbReference type="Proteomes" id="UP000789405"/>
    </source>
</evidence>
<proteinExistence type="predicted"/>
<name>A0A9N9EFS4_9GLOM</name>
<accession>A0A9N9EFS4</accession>
<evidence type="ECO:0000313" key="1">
    <source>
        <dbReference type="EMBL" id="CAG8672080.1"/>
    </source>
</evidence>
<comment type="caution">
    <text evidence="1">The sequence shown here is derived from an EMBL/GenBank/DDBJ whole genome shotgun (WGS) entry which is preliminary data.</text>
</comment>
<organism evidence="1 2">
    <name type="scientific">Dentiscutata erythropus</name>
    <dbReference type="NCBI Taxonomy" id="1348616"/>
    <lineage>
        <taxon>Eukaryota</taxon>
        <taxon>Fungi</taxon>
        <taxon>Fungi incertae sedis</taxon>
        <taxon>Mucoromycota</taxon>
        <taxon>Glomeromycotina</taxon>
        <taxon>Glomeromycetes</taxon>
        <taxon>Diversisporales</taxon>
        <taxon>Gigasporaceae</taxon>
        <taxon>Dentiscutata</taxon>
    </lineage>
</organism>
<keyword evidence="2" id="KW-1185">Reference proteome</keyword>